<accession>A0A6J4STV1</accession>
<gene>
    <name evidence="2" type="ORF">AVDCRST_MAG67-2366</name>
</gene>
<name>A0A6J4STV1_9ACTN</name>
<evidence type="ECO:0000313" key="2">
    <source>
        <dbReference type="EMBL" id="CAA9505223.1"/>
    </source>
</evidence>
<protein>
    <submittedName>
        <fullName evidence="2">Uncharacterized protein</fullName>
    </submittedName>
</protein>
<proteinExistence type="predicted"/>
<evidence type="ECO:0000256" key="1">
    <source>
        <dbReference type="SAM" id="MobiDB-lite"/>
    </source>
</evidence>
<dbReference type="AlphaFoldDB" id="A0A6J4STV1"/>
<reference evidence="2" key="1">
    <citation type="submission" date="2020-02" db="EMBL/GenBank/DDBJ databases">
        <authorList>
            <person name="Meier V. D."/>
        </authorList>
    </citation>
    <scope>NUCLEOTIDE SEQUENCE</scope>
    <source>
        <strain evidence="2">AVDCRST_MAG67</strain>
    </source>
</reference>
<sequence length="104" mass="9674">MTLEPYFFLGRFGLRSRGTVAVSEGASGSGGSTAGVSLAGGSATGGVAGAAPPRPSSGPPAGGGDVVVSLRVSASGRGLDGAGGGVAAPVPDRLGVTRPPRAAA</sequence>
<feature type="region of interest" description="Disordered" evidence="1">
    <location>
        <begin position="77"/>
        <end position="104"/>
    </location>
</feature>
<feature type="region of interest" description="Disordered" evidence="1">
    <location>
        <begin position="22"/>
        <end position="65"/>
    </location>
</feature>
<dbReference type="EMBL" id="CADCVQ010000092">
    <property type="protein sequence ID" value="CAA9505223.1"/>
    <property type="molecule type" value="Genomic_DNA"/>
</dbReference>
<organism evidence="2">
    <name type="scientific">uncultured Solirubrobacteraceae bacterium</name>
    <dbReference type="NCBI Taxonomy" id="1162706"/>
    <lineage>
        <taxon>Bacteria</taxon>
        <taxon>Bacillati</taxon>
        <taxon>Actinomycetota</taxon>
        <taxon>Thermoleophilia</taxon>
        <taxon>Solirubrobacterales</taxon>
        <taxon>Solirubrobacteraceae</taxon>
        <taxon>environmental samples</taxon>
    </lineage>
</organism>
<feature type="non-terminal residue" evidence="2">
    <location>
        <position position="104"/>
    </location>
</feature>